<feature type="chain" id="PRO_5045033509" evidence="1">
    <location>
        <begin position="20"/>
        <end position="126"/>
    </location>
</feature>
<dbReference type="EMBL" id="JBIGIA010000014">
    <property type="protein sequence ID" value="MFG6458640.1"/>
    <property type="molecule type" value="Genomic_DNA"/>
</dbReference>
<dbReference type="Proteomes" id="UP001606305">
    <property type="component" value="Unassembled WGS sequence"/>
</dbReference>
<dbReference type="EMBL" id="JBIGIA010000014">
    <property type="protein sequence ID" value="MFG6458644.1"/>
    <property type="molecule type" value="Genomic_DNA"/>
</dbReference>
<proteinExistence type="predicted"/>
<reference evidence="3 4" key="1">
    <citation type="submission" date="2024-09" db="EMBL/GenBank/DDBJ databases">
        <title>Novel species of the genus Pelomonas and Roseateles isolated from streams.</title>
        <authorList>
            <person name="Lu H."/>
        </authorList>
    </citation>
    <scope>NUCLEOTIDE SEQUENCE [LARGE SCALE GENOMIC DNA]</scope>
    <source>
        <strain evidence="3 4">BYS96W</strain>
    </source>
</reference>
<comment type="caution">
    <text evidence="3">The sequence shown here is derived from an EMBL/GenBank/DDBJ whole genome shotgun (WGS) entry which is preliminary data.</text>
</comment>
<feature type="signal peptide" evidence="1">
    <location>
        <begin position="1"/>
        <end position="19"/>
    </location>
</feature>
<gene>
    <name evidence="2" type="ORF">ACG00X_17500</name>
    <name evidence="3" type="ORF">ACG00X_17520</name>
</gene>
<organism evidence="3 4">
    <name type="scientific">Pelomonas nitida</name>
    <dbReference type="NCBI Taxonomy" id="3299027"/>
    <lineage>
        <taxon>Bacteria</taxon>
        <taxon>Pseudomonadati</taxon>
        <taxon>Pseudomonadota</taxon>
        <taxon>Betaproteobacteria</taxon>
        <taxon>Burkholderiales</taxon>
        <taxon>Sphaerotilaceae</taxon>
        <taxon>Roseateles</taxon>
    </lineage>
</organism>
<dbReference type="RefSeq" id="WP_394489823.1">
    <property type="nucleotide sequence ID" value="NZ_JBIGIA010000014.1"/>
</dbReference>
<keyword evidence="1" id="KW-0732">Signal</keyword>
<name>A0ABW7G9K9_9BURK</name>
<accession>A0ABW7G9K9</accession>
<evidence type="ECO:0000313" key="4">
    <source>
        <dbReference type="Proteomes" id="UP001606305"/>
    </source>
</evidence>
<sequence length="126" mass="14092">MKRRSALAGLLLFASIAIAEPIDVSLITLIAKPADFDGKQVRVKGFARVEFEGNAIYLHRDDYLYGITKNGLWLDLEMVPSKAAAGADKRYVLIEGVFSMEEQGHFGLWSGSIKQITRIQPWPARR</sequence>
<evidence type="ECO:0000313" key="2">
    <source>
        <dbReference type="EMBL" id="MFG6458640.1"/>
    </source>
</evidence>
<keyword evidence="4" id="KW-1185">Reference proteome</keyword>
<evidence type="ECO:0000256" key="1">
    <source>
        <dbReference type="SAM" id="SignalP"/>
    </source>
</evidence>
<evidence type="ECO:0000313" key="3">
    <source>
        <dbReference type="EMBL" id="MFG6458644.1"/>
    </source>
</evidence>
<protein>
    <submittedName>
        <fullName evidence="3">Uncharacterized protein</fullName>
    </submittedName>
</protein>